<reference evidence="1" key="1">
    <citation type="submission" date="2020-08" db="EMBL/GenBank/DDBJ databases">
        <title>Multicomponent nature underlies the extraordinary mechanical properties of spider dragline silk.</title>
        <authorList>
            <person name="Kono N."/>
            <person name="Nakamura H."/>
            <person name="Mori M."/>
            <person name="Yoshida Y."/>
            <person name="Ohtoshi R."/>
            <person name="Malay A.D."/>
            <person name="Moran D.A.P."/>
            <person name="Tomita M."/>
            <person name="Numata K."/>
            <person name="Arakawa K."/>
        </authorList>
    </citation>
    <scope>NUCLEOTIDE SEQUENCE</scope>
</reference>
<evidence type="ECO:0000313" key="1">
    <source>
        <dbReference type="EMBL" id="GFS66442.1"/>
    </source>
</evidence>
<protein>
    <submittedName>
        <fullName evidence="1">DUF1758 domain-containing protein</fullName>
    </submittedName>
</protein>
<proteinExistence type="predicted"/>
<accession>A0A8X6IYQ1</accession>
<dbReference type="OrthoDB" id="6434316at2759"/>
<organism evidence="1 2">
    <name type="scientific">Trichonephila inaurata madagascariensis</name>
    <dbReference type="NCBI Taxonomy" id="2747483"/>
    <lineage>
        <taxon>Eukaryota</taxon>
        <taxon>Metazoa</taxon>
        <taxon>Ecdysozoa</taxon>
        <taxon>Arthropoda</taxon>
        <taxon>Chelicerata</taxon>
        <taxon>Arachnida</taxon>
        <taxon>Araneae</taxon>
        <taxon>Araneomorphae</taxon>
        <taxon>Entelegynae</taxon>
        <taxon>Araneoidea</taxon>
        <taxon>Nephilidae</taxon>
        <taxon>Trichonephila</taxon>
        <taxon>Trichonephila inaurata</taxon>
    </lineage>
</organism>
<dbReference type="Gene3D" id="2.40.70.10">
    <property type="entry name" value="Acid Proteases"/>
    <property type="match status" value="1"/>
</dbReference>
<gene>
    <name evidence="1" type="primary">AVEN_162732_1</name>
    <name evidence="1" type="ORF">TNIN_255801</name>
</gene>
<dbReference type="InterPro" id="IPR021109">
    <property type="entry name" value="Peptidase_aspartic_dom_sf"/>
</dbReference>
<dbReference type="EMBL" id="BMAV01028243">
    <property type="protein sequence ID" value="GFS66442.1"/>
    <property type="molecule type" value="Genomic_DNA"/>
</dbReference>
<keyword evidence="2" id="KW-1185">Reference proteome</keyword>
<dbReference type="AlphaFoldDB" id="A0A8X6IYQ1"/>
<dbReference type="Proteomes" id="UP000886998">
    <property type="component" value="Unassembled WGS sequence"/>
</dbReference>
<sequence>MNVPASQKHKNIILSTCIIYVENSVGEKVPLRVLADSGSQAALLRSSTADFLNLSKLKTDMSVSSLGGSNVNIKSKVNGVISNGSGSYTRVVDFHVVPKITNMIPVNSFDISHIVFPRDVHLAETTFNISNSIDALLSADIFFDILKDVKYKLDNGNLILQNTEFGYIISGNTSGFSSGSLHCGLITRDFESLNDSLKSFWEVEEIVPTKFVSDEHLRNAMNIF</sequence>
<evidence type="ECO:0000313" key="2">
    <source>
        <dbReference type="Proteomes" id="UP000886998"/>
    </source>
</evidence>
<name>A0A8X6IYQ1_9ARAC</name>
<comment type="caution">
    <text evidence="1">The sequence shown here is derived from an EMBL/GenBank/DDBJ whole genome shotgun (WGS) entry which is preliminary data.</text>
</comment>